<dbReference type="Proteomes" id="UP000199517">
    <property type="component" value="Unassembled WGS sequence"/>
</dbReference>
<protein>
    <recommendedName>
        <fullName evidence="3">YD repeat-containing protein</fullName>
    </recommendedName>
</protein>
<name>A0A1I1ZRL4_9BURK</name>
<evidence type="ECO:0000313" key="2">
    <source>
        <dbReference type="Proteomes" id="UP000199517"/>
    </source>
</evidence>
<feature type="non-terminal residue" evidence="1">
    <location>
        <position position="102"/>
    </location>
</feature>
<reference evidence="2" key="1">
    <citation type="submission" date="2016-10" db="EMBL/GenBank/DDBJ databases">
        <authorList>
            <person name="Varghese N."/>
            <person name="Submissions S."/>
        </authorList>
    </citation>
    <scope>NUCLEOTIDE SEQUENCE [LARGE SCALE GENOMIC DNA]</scope>
    <source>
        <strain evidence="2">DSM 7481</strain>
    </source>
</reference>
<accession>A0A1I1ZRL4</accession>
<gene>
    <name evidence="1" type="ORF">SAMN04489710_1321</name>
</gene>
<organism evidence="1 2">
    <name type="scientific">Paracidovorax konjaci</name>
    <dbReference type="NCBI Taxonomy" id="32040"/>
    <lineage>
        <taxon>Bacteria</taxon>
        <taxon>Pseudomonadati</taxon>
        <taxon>Pseudomonadota</taxon>
        <taxon>Betaproteobacteria</taxon>
        <taxon>Burkholderiales</taxon>
        <taxon>Comamonadaceae</taxon>
        <taxon>Paracidovorax</taxon>
    </lineage>
</organism>
<proteinExistence type="predicted"/>
<dbReference type="AlphaFoldDB" id="A0A1I1ZRL4"/>
<sequence length="102" mass="11609">MRIHLPQNAAKNLGNLNYEAQPLLSPPSNCYQDKSKLFNESGGMDIKTLQESMPASRHRHFTPSARTWTANDDSQLSFDSAGKLLTRRFRNGWLLSYGYQYG</sequence>
<dbReference type="EMBL" id="FOMQ01000032">
    <property type="protein sequence ID" value="SFE33060.1"/>
    <property type="molecule type" value="Genomic_DNA"/>
</dbReference>
<keyword evidence="2" id="KW-1185">Reference proteome</keyword>
<evidence type="ECO:0000313" key="1">
    <source>
        <dbReference type="EMBL" id="SFE33060.1"/>
    </source>
</evidence>
<evidence type="ECO:0008006" key="3">
    <source>
        <dbReference type="Google" id="ProtNLM"/>
    </source>
</evidence>